<dbReference type="PANTHER" id="PTHR30532:SF25">
    <property type="entry name" value="IRON(III) DICITRATE-BINDING PERIPLASMIC PROTEIN"/>
    <property type="match status" value="1"/>
</dbReference>
<gene>
    <name evidence="7" type="ORF">GBA63_02725</name>
</gene>
<accession>A0A6G8Q5E6</accession>
<proteinExistence type="inferred from homology"/>
<dbReference type="InterPro" id="IPR051313">
    <property type="entry name" value="Bact_iron-sidero_bind"/>
</dbReference>
<evidence type="ECO:0000256" key="5">
    <source>
        <dbReference type="SAM" id="MobiDB-lite"/>
    </source>
</evidence>
<dbReference type="PROSITE" id="PS50983">
    <property type="entry name" value="FE_B12_PBP"/>
    <property type="match status" value="1"/>
</dbReference>
<comment type="subcellular location">
    <subcellularLocation>
        <location evidence="1">Cell envelope</location>
    </subcellularLocation>
</comment>
<protein>
    <submittedName>
        <fullName evidence="7">ABC transporter substrate-binding protein</fullName>
    </submittedName>
</protein>
<organism evidence="7 8">
    <name type="scientific">Rubrobacter tropicus</name>
    <dbReference type="NCBI Taxonomy" id="2653851"/>
    <lineage>
        <taxon>Bacteria</taxon>
        <taxon>Bacillati</taxon>
        <taxon>Actinomycetota</taxon>
        <taxon>Rubrobacteria</taxon>
        <taxon>Rubrobacterales</taxon>
        <taxon>Rubrobacteraceae</taxon>
        <taxon>Rubrobacter</taxon>
    </lineage>
</organism>
<dbReference type="CDD" id="cd01146">
    <property type="entry name" value="FhuD"/>
    <property type="match status" value="1"/>
</dbReference>
<dbReference type="PANTHER" id="PTHR30532">
    <property type="entry name" value="IRON III DICITRATE-BINDING PERIPLASMIC PROTEIN"/>
    <property type="match status" value="1"/>
</dbReference>
<dbReference type="PROSITE" id="PS51318">
    <property type="entry name" value="TAT"/>
    <property type="match status" value="1"/>
</dbReference>
<evidence type="ECO:0000256" key="2">
    <source>
        <dbReference type="ARBA" id="ARBA00008814"/>
    </source>
</evidence>
<reference evidence="7 8" key="1">
    <citation type="submission" date="2019-10" db="EMBL/GenBank/DDBJ databases">
        <title>Rubrobacter sp nov SCSIO 52090 isolated from a deep-sea sediment in the South China Sea.</title>
        <authorList>
            <person name="Chen R.W."/>
        </authorList>
    </citation>
    <scope>NUCLEOTIDE SEQUENCE [LARGE SCALE GENOMIC DNA]</scope>
    <source>
        <strain evidence="7 8">SCSIO 52909</strain>
    </source>
</reference>
<evidence type="ECO:0000256" key="1">
    <source>
        <dbReference type="ARBA" id="ARBA00004196"/>
    </source>
</evidence>
<feature type="domain" description="Fe/B12 periplasmic-binding" evidence="6">
    <location>
        <begin position="97"/>
        <end position="376"/>
    </location>
</feature>
<dbReference type="GO" id="GO:0030288">
    <property type="term" value="C:outer membrane-bounded periplasmic space"/>
    <property type="evidence" value="ECO:0007669"/>
    <property type="project" value="TreeGrafter"/>
</dbReference>
<keyword evidence="3" id="KW-0813">Transport</keyword>
<keyword evidence="4" id="KW-0732">Signal</keyword>
<feature type="compositionally biased region" description="Low complexity" evidence="5">
    <location>
        <begin position="1"/>
        <end position="10"/>
    </location>
</feature>
<evidence type="ECO:0000313" key="7">
    <source>
        <dbReference type="EMBL" id="QIN81663.1"/>
    </source>
</evidence>
<dbReference type="Proteomes" id="UP000501452">
    <property type="component" value="Chromosome"/>
</dbReference>
<sequence length="378" mass="39879">MPRSSCTCSTRRARHEKGASVKAEGSSHGVGAFGRGRRLSRRGFLKLGGSGLAGAALLGSGTLAGCGGGTPQGEGGSAGTRRVEHALGETRIPSDPRRVVALDSFIALPALLDAGVPVVGALSVSAISGGGALPSYLTQEEADGIEIVGGAESGPNLEAIAALEPDVVVAWSVLLDDRLYEDLNRIAPTVATEGVAYLGGDWRDEARRISSWFGAEEGAEARISAYEERVGELGRRVEERLGTPSVSALRITEDQLLLYYSCFWPGSVLAEAGLRRPQNQQRDDGCPSFQEQHADVLSLERLPEADADALFYYVGGGRDGAEALKDRMTENPLWRSLDAVHNGRAFAVGGDAWLFANARAAELVLDDLEKHLLGGDTV</sequence>
<dbReference type="EMBL" id="CP045119">
    <property type="protein sequence ID" value="QIN81663.1"/>
    <property type="molecule type" value="Genomic_DNA"/>
</dbReference>
<feature type="region of interest" description="Disordered" evidence="5">
    <location>
        <begin position="1"/>
        <end position="34"/>
    </location>
</feature>
<dbReference type="InterPro" id="IPR006311">
    <property type="entry name" value="TAT_signal"/>
</dbReference>
<dbReference type="AlphaFoldDB" id="A0A6G8Q5E6"/>
<evidence type="ECO:0000313" key="8">
    <source>
        <dbReference type="Proteomes" id="UP000501452"/>
    </source>
</evidence>
<evidence type="ECO:0000256" key="3">
    <source>
        <dbReference type="ARBA" id="ARBA00022448"/>
    </source>
</evidence>
<evidence type="ECO:0000259" key="6">
    <source>
        <dbReference type="PROSITE" id="PS50983"/>
    </source>
</evidence>
<dbReference type="SUPFAM" id="SSF53807">
    <property type="entry name" value="Helical backbone' metal receptor"/>
    <property type="match status" value="1"/>
</dbReference>
<dbReference type="GO" id="GO:1901678">
    <property type="term" value="P:iron coordination entity transport"/>
    <property type="evidence" value="ECO:0007669"/>
    <property type="project" value="UniProtKB-ARBA"/>
</dbReference>
<dbReference type="Gene3D" id="3.40.50.1980">
    <property type="entry name" value="Nitrogenase molybdenum iron protein domain"/>
    <property type="match status" value="2"/>
</dbReference>
<comment type="similarity">
    <text evidence="2">Belongs to the bacterial solute-binding protein 8 family.</text>
</comment>
<name>A0A6G8Q5E6_9ACTN</name>
<keyword evidence="8" id="KW-1185">Reference proteome</keyword>
<dbReference type="KEGG" id="rub:GBA63_02725"/>
<dbReference type="Pfam" id="PF01497">
    <property type="entry name" value="Peripla_BP_2"/>
    <property type="match status" value="1"/>
</dbReference>
<dbReference type="InterPro" id="IPR002491">
    <property type="entry name" value="ABC_transptr_periplasmic_BD"/>
</dbReference>
<evidence type="ECO:0000256" key="4">
    <source>
        <dbReference type="ARBA" id="ARBA00022729"/>
    </source>
</evidence>